<keyword evidence="1" id="KW-0597">Phosphoprotein</keyword>
<dbReference type="SMART" id="SM00240">
    <property type="entry name" value="FHA"/>
    <property type="match status" value="1"/>
</dbReference>
<gene>
    <name evidence="3" type="ORF">A2Y75_04195</name>
</gene>
<dbReference type="PROSITE" id="PS50006">
    <property type="entry name" value="FHA_DOMAIN"/>
    <property type="match status" value="1"/>
</dbReference>
<dbReference type="AlphaFoldDB" id="A0A1F2WGD8"/>
<comment type="caution">
    <text evidence="3">The sequence shown here is derived from an EMBL/GenBank/DDBJ whole genome shotgun (WGS) entry which is preliminary data.</text>
</comment>
<dbReference type="Pfam" id="PF00498">
    <property type="entry name" value="FHA"/>
    <property type="match status" value="1"/>
</dbReference>
<dbReference type="PANTHER" id="PTHR23308">
    <property type="entry name" value="NUCLEAR INHIBITOR OF PROTEIN PHOSPHATASE-1"/>
    <property type="match status" value="1"/>
</dbReference>
<sequence length="157" mass="17172">MFCIKCGHGNPESGIFCARCGERLDKQESQGESTIGLPAVEEESEEGVEFTAPPASLQKGSAMLVIKKGPDAGMSFTISRDVISIGRHPESDIFLDDITVSRRHAELHLKEGDFSLKDTGSLNGTYLNHERIESVELASGDEIQIGKFHLLFFSESE</sequence>
<dbReference type="Gene3D" id="2.60.200.20">
    <property type="match status" value="1"/>
</dbReference>
<name>A0A1F2WGD8_9ACTN</name>
<evidence type="ECO:0000259" key="2">
    <source>
        <dbReference type="PROSITE" id="PS50006"/>
    </source>
</evidence>
<reference evidence="3 4" key="1">
    <citation type="journal article" date="2016" name="Nat. Commun.">
        <title>Thousands of microbial genomes shed light on interconnected biogeochemical processes in an aquifer system.</title>
        <authorList>
            <person name="Anantharaman K."/>
            <person name="Brown C.T."/>
            <person name="Hug L.A."/>
            <person name="Sharon I."/>
            <person name="Castelle C.J."/>
            <person name="Probst A.J."/>
            <person name="Thomas B.C."/>
            <person name="Singh A."/>
            <person name="Wilkins M.J."/>
            <person name="Karaoz U."/>
            <person name="Brodie E.L."/>
            <person name="Williams K.H."/>
            <person name="Hubbard S.S."/>
            <person name="Banfield J.F."/>
        </authorList>
    </citation>
    <scope>NUCLEOTIDE SEQUENCE [LARGE SCALE GENOMIC DNA]</scope>
</reference>
<evidence type="ECO:0000313" key="4">
    <source>
        <dbReference type="Proteomes" id="UP000177876"/>
    </source>
</evidence>
<evidence type="ECO:0000313" key="3">
    <source>
        <dbReference type="EMBL" id="OFW55933.1"/>
    </source>
</evidence>
<dbReference type="InterPro" id="IPR050923">
    <property type="entry name" value="Cell_Proc_Reg/RNA_Proc"/>
</dbReference>
<dbReference type="Proteomes" id="UP000177876">
    <property type="component" value="Unassembled WGS sequence"/>
</dbReference>
<feature type="domain" description="FHA" evidence="2">
    <location>
        <begin position="83"/>
        <end position="132"/>
    </location>
</feature>
<dbReference type="STRING" id="1797197.A2Y75_04195"/>
<dbReference type="InterPro" id="IPR008984">
    <property type="entry name" value="SMAD_FHA_dom_sf"/>
</dbReference>
<protein>
    <recommendedName>
        <fullName evidence="2">FHA domain-containing protein</fullName>
    </recommendedName>
</protein>
<proteinExistence type="predicted"/>
<organism evidence="3 4">
    <name type="scientific">Candidatus Solincola sediminis</name>
    <dbReference type="NCBI Taxonomy" id="1797199"/>
    <lineage>
        <taxon>Bacteria</taxon>
        <taxon>Bacillati</taxon>
        <taxon>Actinomycetota</taxon>
        <taxon>Candidatus Geothermincolia</taxon>
        <taxon>Candidatus Geothermincolales</taxon>
        <taxon>Candidatus Geothermincolaceae</taxon>
        <taxon>Candidatus Solincola</taxon>
    </lineage>
</organism>
<accession>A0A1F2WGD8</accession>
<dbReference type="SUPFAM" id="SSF49879">
    <property type="entry name" value="SMAD/FHA domain"/>
    <property type="match status" value="1"/>
</dbReference>
<evidence type="ECO:0000256" key="1">
    <source>
        <dbReference type="ARBA" id="ARBA00022553"/>
    </source>
</evidence>
<dbReference type="InterPro" id="IPR000253">
    <property type="entry name" value="FHA_dom"/>
</dbReference>
<dbReference type="EMBL" id="MELK01000050">
    <property type="protein sequence ID" value="OFW55933.1"/>
    <property type="molecule type" value="Genomic_DNA"/>
</dbReference>